<dbReference type="EMBL" id="CP046172">
    <property type="protein sequence ID" value="QIS10754.1"/>
    <property type="molecule type" value="Genomic_DNA"/>
</dbReference>
<organism evidence="3 4">
    <name type="scientific">Nocardia arthritidis</name>
    <dbReference type="NCBI Taxonomy" id="228602"/>
    <lineage>
        <taxon>Bacteria</taxon>
        <taxon>Bacillati</taxon>
        <taxon>Actinomycetota</taxon>
        <taxon>Actinomycetes</taxon>
        <taxon>Mycobacteriales</taxon>
        <taxon>Nocardiaceae</taxon>
        <taxon>Nocardia</taxon>
    </lineage>
</organism>
<feature type="region of interest" description="Disordered" evidence="1">
    <location>
        <begin position="224"/>
        <end position="246"/>
    </location>
</feature>
<dbReference type="AlphaFoldDB" id="A0A6G9YC65"/>
<evidence type="ECO:0000256" key="2">
    <source>
        <dbReference type="SAM" id="Phobius"/>
    </source>
</evidence>
<dbReference type="KEGG" id="nah:F5544_14335"/>
<feature type="transmembrane region" description="Helical" evidence="2">
    <location>
        <begin position="20"/>
        <end position="47"/>
    </location>
</feature>
<name>A0A6G9YC65_9NOCA</name>
<gene>
    <name evidence="3" type="ORF">F5544_14335</name>
</gene>
<accession>A0A6G9YC65</accession>
<evidence type="ECO:0000313" key="4">
    <source>
        <dbReference type="Proteomes" id="UP000503540"/>
    </source>
</evidence>
<evidence type="ECO:0000256" key="1">
    <source>
        <dbReference type="SAM" id="MobiDB-lite"/>
    </source>
</evidence>
<feature type="transmembrane region" description="Helical" evidence="2">
    <location>
        <begin position="59"/>
        <end position="80"/>
    </location>
</feature>
<dbReference type="Pfam" id="PF13384">
    <property type="entry name" value="HTH_23"/>
    <property type="match status" value="1"/>
</dbReference>
<protein>
    <submittedName>
        <fullName evidence="3">DUF2637 domain-containing protein</fullName>
    </submittedName>
</protein>
<dbReference type="InterPro" id="IPR021235">
    <property type="entry name" value="DUF2637"/>
</dbReference>
<dbReference type="Proteomes" id="UP000503540">
    <property type="component" value="Chromosome"/>
</dbReference>
<dbReference type="Gene3D" id="1.10.10.60">
    <property type="entry name" value="Homeodomain-like"/>
    <property type="match status" value="1"/>
</dbReference>
<reference evidence="3 4" key="1">
    <citation type="journal article" date="2019" name="ACS Chem. Biol.">
        <title>Identification and Mobilization of a Cryptic Antibiotic Biosynthesis Gene Locus from a Human-Pathogenic Nocardia Isolate.</title>
        <authorList>
            <person name="Herisse M."/>
            <person name="Ishida K."/>
            <person name="Porter J.L."/>
            <person name="Howden B."/>
            <person name="Hertweck C."/>
            <person name="Stinear T.P."/>
            <person name="Pidot S.J."/>
        </authorList>
    </citation>
    <scope>NUCLEOTIDE SEQUENCE [LARGE SCALE GENOMIC DNA]</scope>
    <source>
        <strain evidence="3 4">AUSMDU00012717</strain>
    </source>
</reference>
<feature type="transmembrane region" description="Helical" evidence="2">
    <location>
        <begin position="127"/>
        <end position="145"/>
    </location>
</feature>
<dbReference type="RefSeq" id="WP_167473686.1">
    <property type="nucleotide sequence ID" value="NZ_CP046172.1"/>
</dbReference>
<sequence length="322" mass="33838">MTVWNRLRRLVVAERREFFLVEGVAFGLLATGVVLSMTASFVALRAMAELAGQPRGLSWIWPLIIDGAIILATAALIVLMRHARQPAVQVPWSAHAYFWSLLVASEAISITGNAVHAAISPTRVLDAWFAATIAALAPLGSLAYVHGFGVLVRIRTTTAVSVAEPTVPASVTAADTLRGADVSTPLPPWLQPDVLTAAETGQGTPAMAAADTVTEQLATPVANTDTTTAHGDTASGDAVNDSDGGADTRRVAARRLHAQGWTHAQIAAELRVSKRTVRRYLSTPPTDTAPEHPAGLLPTETTAEVGGGVETNHHQPLKGVLT</sequence>
<keyword evidence="2" id="KW-0812">Transmembrane</keyword>
<proteinExistence type="predicted"/>
<keyword evidence="4" id="KW-1185">Reference proteome</keyword>
<keyword evidence="2" id="KW-0472">Membrane</keyword>
<feature type="transmembrane region" description="Helical" evidence="2">
    <location>
        <begin position="92"/>
        <end position="115"/>
    </location>
</feature>
<evidence type="ECO:0000313" key="3">
    <source>
        <dbReference type="EMBL" id="QIS10754.1"/>
    </source>
</evidence>
<keyword evidence="2" id="KW-1133">Transmembrane helix</keyword>
<feature type="region of interest" description="Disordered" evidence="1">
    <location>
        <begin position="282"/>
        <end position="322"/>
    </location>
</feature>
<dbReference type="Pfam" id="PF10935">
    <property type="entry name" value="DUF2637"/>
    <property type="match status" value="1"/>
</dbReference>